<dbReference type="Proteomes" id="UP001163046">
    <property type="component" value="Unassembled WGS sequence"/>
</dbReference>
<protein>
    <submittedName>
        <fullName evidence="2">Cadherin EGF LAG seven-pass G-type receptor 3</fullName>
    </submittedName>
</protein>
<dbReference type="GO" id="GO:0016020">
    <property type="term" value="C:membrane"/>
    <property type="evidence" value="ECO:0007669"/>
    <property type="project" value="InterPro"/>
</dbReference>
<dbReference type="SMART" id="SM00008">
    <property type="entry name" value="HormR"/>
    <property type="match status" value="1"/>
</dbReference>
<evidence type="ECO:0000313" key="2">
    <source>
        <dbReference type="EMBL" id="KAJ7378045.1"/>
    </source>
</evidence>
<dbReference type="Pfam" id="PF02793">
    <property type="entry name" value="HRM"/>
    <property type="match status" value="1"/>
</dbReference>
<gene>
    <name evidence="2" type="primary">CELSR3</name>
    <name evidence="2" type="ORF">OS493_024707</name>
</gene>
<dbReference type="InterPro" id="IPR036445">
    <property type="entry name" value="GPCR_2_extracell_dom_sf"/>
</dbReference>
<feature type="domain" description="G-protein coupled receptors family 2 profile 1" evidence="1">
    <location>
        <begin position="339"/>
        <end position="384"/>
    </location>
</feature>
<sequence>METTSVVDNMKSTPVLADILPSHIMSVVSSSPVVSKHVGDVTVKSSFSEHIPDLGRLTPSPSSSLLKPALMTTTPTIPVLSTSAVLGSATASSIQINRKASPPLQPTRVKSNVTTASPTVIILNASVTATAPPTMHEPPIIVKFEEQRIVGLNAVVQVKCAATGNPPPKVRMTVNTQPAEDADGVTVTSHFSETEIELKVVRDSEVYCEATNERGRQKRKMKISVQQTGANYMILKVKLPNEEFDENMKNKDSKQFQDMAKRIISQVLSVLGSLLDSLVLAKGSVKADILIKTFQDTDDSVEKKLKAEVENAKLGNLAVDRYLYSVEQSRACPSVFENVTWNDAVYGDIDVQPCPRGAKGFAKRNCSLAGDWYYPDYTNCKSDDFDSLRIR</sequence>
<keyword evidence="3" id="KW-1185">Reference proteome</keyword>
<dbReference type="PROSITE" id="PS50227">
    <property type="entry name" value="G_PROTEIN_RECEP_F2_3"/>
    <property type="match status" value="1"/>
</dbReference>
<organism evidence="2 3">
    <name type="scientific">Desmophyllum pertusum</name>
    <dbReference type="NCBI Taxonomy" id="174260"/>
    <lineage>
        <taxon>Eukaryota</taxon>
        <taxon>Metazoa</taxon>
        <taxon>Cnidaria</taxon>
        <taxon>Anthozoa</taxon>
        <taxon>Hexacorallia</taxon>
        <taxon>Scleractinia</taxon>
        <taxon>Caryophylliina</taxon>
        <taxon>Caryophylliidae</taxon>
        <taxon>Desmophyllum</taxon>
    </lineage>
</organism>
<dbReference type="InterPro" id="IPR036179">
    <property type="entry name" value="Ig-like_dom_sf"/>
</dbReference>
<dbReference type="AlphaFoldDB" id="A0A9X0CWF5"/>
<comment type="caution">
    <text evidence="2">The sequence shown here is derived from an EMBL/GenBank/DDBJ whole genome shotgun (WGS) entry which is preliminary data.</text>
</comment>
<evidence type="ECO:0000259" key="1">
    <source>
        <dbReference type="PROSITE" id="PS50227"/>
    </source>
</evidence>
<dbReference type="SUPFAM" id="SSF111418">
    <property type="entry name" value="Hormone receptor domain"/>
    <property type="match status" value="1"/>
</dbReference>
<dbReference type="InterPro" id="IPR001879">
    <property type="entry name" value="GPCR_2_extracellular_dom"/>
</dbReference>
<dbReference type="SUPFAM" id="SSF48726">
    <property type="entry name" value="Immunoglobulin"/>
    <property type="match status" value="1"/>
</dbReference>
<evidence type="ECO:0000313" key="3">
    <source>
        <dbReference type="Proteomes" id="UP001163046"/>
    </source>
</evidence>
<keyword evidence="2" id="KW-0675">Receptor</keyword>
<dbReference type="InterPro" id="IPR013783">
    <property type="entry name" value="Ig-like_fold"/>
</dbReference>
<reference evidence="2" key="1">
    <citation type="submission" date="2023-01" db="EMBL/GenBank/DDBJ databases">
        <title>Genome assembly of the deep-sea coral Lophelia pertusa.</title>
        <authorList>
            <person name="Herrera S."/>
            <person name="Cordes E."/>
        </authorList>
    </citation>
    <scope>NUCLEOTIDE SEQUENCE</scope>
    <source>
        <strain evidence="2">USNM1676648</strain>
        <tissue evidence="2">Polyp</tissue>
    </source>
</reference>
<dbReference type="SUPFAM" id="SSF82671">
    <property type="entry name" value="SEA domain"/>
    <property type="match status" value="1"/>
</dbReference>
<dbReference type="Gene3D" id="2.60.40.10">
    <property type="entry name" value="Immunoglobulins"/>
    <property type="match status" value="1"/>
</dbReference>
<dbReference type="GO" id="GO:0004930">
    <property type="term" value="F:G protein-coupled receptor activity"/>
    <property type="evidence" value="ECO:0007669"/>
    <property type="project" value="InterPro"/>
</dbReference>
<dbReference type="Gene3D" id="4.10.1240.10">
    <property type="entry name" value="GPCR, family 2, extracellular hormone receptor domain"/>
    <property type="match status" value="1"/>
</dbReference>
<dbReference type="OrthoDB" id="5967113at2759"/>
<dbReference type="EMBL" id="MU826369">
    <property type="protein sequence ID" value="KAJ7378045.1"/>
    <property type="molecule type" value="Genomic_DNA"/>
</dbReference>
<name>A0A9X0CWF5_9CNID</name>
<accession>A0A9X0CWF5</accession>
<proteinExistence type="predicted"/>
<dbReference type="InterPro" id="IPR036364">
    <property type="entry name" value="SEA_dom_sf"/>
</dbReference>